<dbReference type="PROSITE" id="PS00383">
    <property type="entry name" value="TYR_PHOSPHATASE_1"/>
    <property type="match status" value="1"/>
</dbReference>
<keyword evidence="4" id="KW-1185">Reference proteome</keyword>
<gene>
    <name evidence="3" type="ORF">VB264_16365</name>
</gene>
<dbReference type="InterPro" id="IPR029021">
    <property type="entry name" value="Prot-tyrosine_phosphatase-like"/>
</dbReference>
<protein>
    <submittedName>
        <fullName evidence="3">Tyrosine-protein phosphatase</fullName>
        <ecNumber evidence="3">3.1.3.48</ecNumber>
    </submittedName>
</protein>
<dbReference type="SUPFAM" id="SSF52799">
    <property type="entry name" value="(Phosphotyrosine protein) phosphatases II"/>
    <property type="match status" value="1"/>
</dbReference>
<dbReference type="PANTHER" id="PTHR31126:SF1">
    <property type="entry name" value="TYROSINE SPECIFIC PROTEIN PHOSPHATASES DOMAIN-CONTAINING PROTEIN"/>
    <property type="match status" value="1"/>
</dbReference>
<dbReference type="InterPro" id="IPR016130">
    <property type="entry name" value="Tyr_Pase_AS"/>
</dbReference>
<dbReference type="InterPro" id="IPR026893">
    <property type="entry name" value="Tyr/Ser_Pase_IphP-type"/>
</dbReference>
<feature type="signal peptide" evidence="2">
    <location>
        <begin position="1"/>
        <end position="19"/>
    </location>
</feature>
<keyword evidence="3" id="KW-0378">Hydrolase</keyword>
<feature type="chain" id="PRO_5047102068" evidence="2">
    <location>
        <begin position="20"/>
        <end position="271"/>
    </location>
</feature>
<dbReference type="EC" id="3.1.3.48" evidence="3"/>
<dbReference type="RefSeq" id="WP_323250933.1">
    <property type="nucleotide sequence ID" value="NZ_JAYFUL010000029.1"/>
</dbReference>
<dbReference type="Gene3D" id="3.90.190.10">
    <property type="entry name" value="Protein tyrosine phosphatase superfamily"/>
    <property type="match status" value="1"/>
</dbReference>
<dbReference type="EMBL" id="JAYFUL010000029">
    <property type="protein sequence ID" value="MEA5259374.1"/>
    <property type="molecule type" value="Genomic_DNA"/>
</dbReference>
<reference evidence="3 4" key="1">
    <citation type="submission" date="2023-12" db="EMBL/GenBank/DDBJ databases">
        <title>Novel species of the genus Arcicella isolated from rivers.</title>
        <authorList>
            <person name="Lu H."/>
        </authorList>
    </citation>
    <scope>NUCLEOTIDE SEQUENCE [LARGE SCALE GENOMIC DNA]</scope>
    <source>
        <strain evidence="3 4">LMG 21963</strain>
    </source>
</reference>
<dbReference type="Pfam" id="PF13350">
    <property type="entry name" value="Y_phosphatase3"/>
    <property type="match status" value="1"/>
</dbReference>
<dbReference type="Proteomes" id="UP001304671">
    <property type="component" value="Unassembled WGS sequence"/>
</dbReference>
<evidence type="ECO:0000313" key="4">
    <source>
        <dbReference type="Proteomes" id="UP001304671"/>
    </source>
</evidence>
<comment type="caution">
    <text evidence="3">The sequence shown here is derived from an EMBL/GenBank/DDBJ whole genome shotgun (WGS) entry which is preliminary data.</text>
</comment>
<accession>A0ABU5QRK4</accession>
<name>A0ABU5QRK4_9BACT</name>
<dbReference type="PANTHER" id="PTHR31126">
    <property type="entry name" value="TYROSINE-PROTEIN PHOSPHATASE"/>
    <property type="match status" value="1"/>
</dbReference>
<keyword evidence="2" id="KW-0732">Signal</keyword>
<evidence type="ECO:0000256" key="1">
    <source>
        <dbReference type="ARBA" id="ARBA00009580"/>
    </source>
</evidence>
<proteinExistence type="inferred from homology"/>
<dbReference type="GO" id="GO:0004725">
    <property type="term" value="F:protein tyrosine phosphatase activity"/>
    <property type="evidence" value="ECO:0007669"/>
    <property type="project" value="UniProtKB-EC"/>
</dbReference>
<evidence type="ECO:0000256" key="2">
    <source>
        <dbReference type="SAM" id="SignalP"/>
    </source>
</evidence>
<comment type="similarity">
    <text evidence="1">Belongs to the protein-tyrosine phosphatase family.</text>
</comment>
<evidence type="ECO:0000313" key="3">
    <source>
        <dbReference type="EMBL" id="MEA5259374.1"/>
    </source>
</evidence>
<organism evidence="3 4">
    <name type="scientific">Arcicella aquatica</name>
    <dbReference type="NCBI Taxonomy" id="217141"/>
    <lineage>
        <taxon>Bacteria</taxon>
        <taxon>Pseudomonadati</taxon>
        <taxon>Bacteroidota</taxon>
        <taxon>Cytophagia</taxon>
        <taxon>Cytophagales</taxon>
        <taxon>Flectobacillaceae</taxon>
        <taxon>Arcicella</taxon>
    </lineage>
</organism>
<sequence>MKKILFILCLLTVVTESFSQDSAVVFNPKRQVKLEGGSNFRDLGGYPAANKKHVKWGHIFRSADVSKLTDNDLTTLTNLQLATVCDLRGPDELKSNPDRLPAGVNYINLPAGSEKVQSGLNYAILNRDSLMNSFYANTTFLKAKYKPMFEQLLVLPNDKSLMFHCTAGKDRTGMGAALILSALGVDKKYIVADYAATNVFWKDTREKMLQAMAKNDAAMAAMKPMLAANPNYINTFFNTIDKQYGSMDNFLEKEMELDKEDIKKLKKLYLE</sequence>